<dbReference type="Proteomes" id="UP000479190">
    <property type="component" value="Unassembled WGS sequence"/>
</dbReference>
<feature type="compositionally biased region" description="Basic and acidic residues" evidence="1">
    <location>
        <begin position="271"/>
        <end position="281"/>
    </location>
</feature>
<feature type="region of interest" description="Disordered" evidence="1">
    <location>
        <begin position="454"/>
        <end position="484"/>
    </location>
</feature>
<evidence type="ECO:0000256" key="1">
    <source>
        <dbReference type="SAM" id="MobiDB-lite"/>
    </source>
</evidence>
<feature type="region of interest" description="Disordered" evidence="1">
    <location>
        <begin position="256"/>
        <end position="281"/>
    </location>
</feature>
<evidence type="ECO:0000313" key="4">
    <source>
        <dbReference type="Proteomes" id="UP000479190"/>
    </source>
</evidence>
<name>A0A6H5IN28_9HYME</name>
<evidence type="ECO:0000313" key="3">
    <source>
        <dbReference type="EMBL" id="CAB0038896.1"/>
    </source>
</evidence>
<sequence>MWCNVDCHDNVSRALSKAKQSYARIICTRGVGEALRSSPPPLPGTTDRHSRGLEIYNFLSSANTCVPRSTAALQSPFPRPPSAAARYNVSRARMIKRKKKDKSFGRFTDKGTRHLVAKIESSIIQSFLPTTRMLNAHGDEDNRQNNECAPNEFALSFIRVRRRCGKTNLATHSFQQQQQCCATSTVPPPPRFSPEKACAARVHICSIDVYFDDCGSLGARPFGAAAGAHKQRVSPSQASTSGGGGVGTRAALILQQQQEERRRRKRVAKGKPSEKEKRERKTRREAAATCIYLCIISAWTSSSSSSNRNVAVLCYMKPSNRNFLKKGHLDRNLPFLNRLTRPASETREVSEGHAYARITACALPGRCSRGSPPRNGALGRRRQPYIVRPLENIGYWPIYGRGSPSAGHRLYPVSLFFTILTLSPVLLVVSRRIKKGNFRLFVYNKMKTNCFGAAQRSSPEIDSSKQHTTERARNSKQNEKKKGTNVSIRWPLVCTTKREIKKNRLHYYNCSAITSSTYNYNYCYYQLLILIGTILAAARTPLAARTPYIEYIQDRLALVLTRLHLHNVCAPRTVYNDRLSCLIRLSRINRIQTTAHDTFLRELRGITRKYHTLLEVPKSRFVQRATTTGGGEEAEIALAFHPAAAASELGSSSSTNGADHHREVESSLRRLRHRSQFLSIAAAAAAAAAAKSVTRGEDNSRPSIRRKVSFRVLSRRLIVVSLVAEPRLAHYLRAASAASAYRLSYL</sequence>
<evidence type="ECO:0000256" key="2">
    <source>
        <dbReference type="SAM" id="Phobius"/>
    </source>
</evidence>
<feature type="region of interest" description="Disordered" evidence="1">
    <location>
        <begin position="229"/>
        <end position="248"/>
    </location>
</feature>
<dbReference type="EMBL" id="CADCXV010000928">
    <property type="protein sequence ID" value="CAB0038896.1"/>
    <property type="molecule type" value="Genomic_DNA"/>
</dbReference>
<organism evidence="3 4">
    <name type="scientific">Trichogramma brassicae</name>
    <dbReference type="NCBI Taxonomy" id="86971"/>
    <lineage>
        <taxon>Eukaryota</taxon>
        <taxon>Metazoa</taxon>
        <taxon>Ecdysozoa</taxon>
        <taxon>Arthropoda</taxon>
        <taxon>Hexapoda</taxon>
        <taxon>Insecta</taxon>
        <taxon>Pterygota</taxon>
        <taxon>Neoptera</taxon>
        <taxon>Endopterygota</taxon>
        <taxon>Hymenoptera</taxon>
        <taxon>Apocrita</taxon>
        <taxon>Proctotrupomorpha</taxon>
        <taxon>Chalcidoidea</taxon>
        <taxon>Trichogrammatidae</taxon>
        <taxon>Trichogramma</taxon>
    </lineage>
</organism>
<keyword evidence="2" id="KW-1133">Transmembrane helix</keyword>
<dbReference type="AlphaFoldDB" id="A0A6H5IN28"/>
<keyword evidence="2" id="KW-0812">Transmembrane</keyword>
<protein>
    <submittedName>
        <fullName evidence="3">Uncharacterized protein</fullName>
    </submittedName>
</protein>
<proteinExistence type="predicted"/>
<keyword evidence="2" id="KW-0472">Membrane</keyword>
<gene>
    <name evidence="3" type="ORF">TBRA_LOCUS10663</name>
</gene>
<feature type="compositionally biased region" description="Basic and acidic residues" evidence="1">
    <location>
        <begin position="462"/>
        <end position="482"/>
    </location>
</feature>
<reference evidence="3 4" key="1">
    <citation type="submission" date="2020-02" db="EMBL/GenBank/DDBJ databases">
        <authorList>
            <person name="Ferguson B K."/>
        </authorList>
    </citation>
    <scope>NUCLEOTIDE SEQUENCE [LARGE SCALE GENOMIC DNA]</scope>
</reference>
<feature type="transmembrane region" description="Helical" evidence="2">
    <location>
        <begin position="410"/>
        <end position="429"/>
    </location>
</feature>
<keyword evidence="4" id="KW-1185">Reference proteome</keyword>
<accession>A0A6H5IN28</accession>